<dbReference type="PROSITE" id="PS51186">
    <property type="entry name" value="GNAT"/>
    <property type="match status" value="1"/>
</dbReference>
<dbReference type="CDD" id="cd04301">
    <property type="entry name" value="NAT_SF"/>
    <property type="match status" value="1"/>
</dbReference>
<dbReference type="RefSeq" id="XP_004363110.1">
    <property type="nucleotide sequence ID" value="XM_004363053.1"/>
</dbReference>
<feature type="domain" description="N-acetyltransferase" evidence="3">
    <location>
        <begin position="9"/>
        <end position="159"/>
    </location>
</feature>
<gene>
    <name evidence="4" type="primary">nat13</name>
    <name evidence="4" type="ORF">DFA_03507</name>
</gene>
<dbReference type="EMBL" id="GL883006">
    <property type="protein sequence ID" value="EGG25259.1"/>
    <property type="molecule type" value="Genomic_DNA"/>
</dbReference>
<sequence length="184" mass="20595">MAIDYSSFIELGDLTDKNIGQLKLLNTSVLPVSYDDKFYQKILAAPFITKLAFYNDVLVGAVSCRVDPPVNAGEPQTLYIMTFCVLAAYRKLGIGKKLLEFVETTCAKNNYCKVTLHVQVNSDAIDFYKKYDFTIESTIQNYYRNIEPTDCYLMAKLIPVDPSAVTTTTTATNPAANNNNKNKK</sequence>
<dbReference type="STRING" id="1054147.F4PHS5"/>
<dbReference type="AlphaFoldDB" id="F4PHS5"/>
<dbReference type="Pfam" id="PF00583">
    <property type="entry name" value="Acetyltransf_1"/>
    <property type="match status" value="1"/>
</dbReference>
<dbReference type="GO" id="GO:0007064">
    <property type="term" value="P:mitotic sister chromatid cohesion"/>
    <property type="evidence" value="ECO:0007669"/>
    <property type="project" value="TreeGrafter"/>
</dbReference>
<keyword evidence="5" id="KW-1185">Reference proteome</keyword>
<dbReference type="Gene3D" id="3.40.630.30">
    <property type="match status" value="1"/>
</dbReference>
<dbReference type="KEGG" id="dfa:DFA_03507"/>
<dbReference type="InterPro" id="IPR016181">
    <property type="entry name" value="Acyl_CoA_acyltransferase"/>
</dbReference>
<dbReference type="PANTHER" id="PTHR42919">
    <property type="entry name" value="N-ALPHA-ACETYLTRANSFERASE"/>
    <property type="match status" value="1"/>
</dbReference>
<dbReference type="InterPro" id="IPR000182">
    <property type="entry name" value="GNAT_dom"/>
</dbReference>
<dbReference type="InterPro" id="IPR051556">
    <property type="entry name" value="N-term/lysine_N-AcTrnsfr"/>
</dbReference>
<dbReference type="OrthoDB" id="47374at2759"/>
<evidence type="ECO:0000256" key="2">
    <source>
        <dbReference type="ARBA" id="ARBA00023315"/>
    </source>
</evidence>
<accession>F4PHS5</accession>
<dbReference type="GO" id="GO:0016747">
    <property type="term" value="F:acyltransferase activity, transferring groups other than amino-acyl groups"/>
    <property type="evidence" value="ECO:0007669"/>
    <property type="project" value="InterPro"/>
</dbReference>
<dbReference type="Proteomes" id="UP000007797">
    <property type="component" value="Unassembled WGS sequence"/>
</dbReference>
<keyword evidence="1" id="KW-0808">Transferase</keyword>
<dbReference type="GeneID" id="14876804"/>
<dbReference type="GO" id="GO:0031415">
    <property type="term" value="C:NatA complex"/>
    <property type="evidence" value="ECO:0007669"/>
    <property type="project" value="TreeGrafter"/>
</dbReference>
<evidence type="ECO:0000256" key="1">
    <source>
        <dbReference type="ARBA" id="ARBA00022679"/>
    </source>
</evidence>
<name>F4PHS5_CACFS</name>
<evidence type="ECO:0000313" key="5">
    <source>
        <dbReference type="Proteomes" id="UP000007797"/>
    </source>
</evidence>
<evidence type="ECO:0000259" key="3">
    <source>
        <dbReference type="PROSITE" id="PS51186"/>
    </source>
</evidence>
<evidence type="ECO:0000313" key="4">
    <source>
        <dbReference type="EMBL" id="EGG25259.1"/>
    </source>
</evidence>
<dbReference type="SUPFAM" id="SSF55729">
    <property type="entry name" value="Acyl-CoA N-acyltransferases (Nat)"/>
    <property type="match status" value="1"/>
</dbReference>
<keyword evidence="2" id="KW-0012">Acyltransferase</keyword>
<proteinExistence type="predicted"/>
<dbReference type="PANTHER" id="PTHR42919:SF8">
    <property type="entry name" value="N-ALPHA-ACETYLTRANSFERASE 50"/>
    <property type="match status" value="1"/>
</dbReference>
<dbReference type="FunFam" id="3.40.630.30:FF:000006">
    <property type="entry name" value="Putative n-alpha-acetyltransferase 50"/>
    <property type="match status" value="1"/>
</dbReference>
<protein>
    <submittedName>
        <fullName evidence="4">GCN5-related N-acetyltransferase</fullName>
    </submittedName>
</protein>
<organism evidence="4 5">
    <name type="scientific">Cavenderia fasciculata</name>
    <name type="common">Slime mold</name>
    <name type="synonym">Dictyostelium fasciculatum</name>
    <dbReference type="NCBI Taxonomy" id="261658"/>
    <lineage>
        <taxon>Eukaryota</taxon>
        <taxon>Amoebozoa</taxon>
        <taxon>Evosea</taxon>
        <taxon>Eumycetozoa</taxon>
        <taxon>Dictyostelia</taxon>
        <taxon>Acytosteliales</taxon>
        <taxon>Cavenderiaceae</taxon>
        <taxon>Cavenderia</taxon>
    </lineage>
</organism>
<reference evidence="5" key="1">
    <citation type="journal article" date="2011" name="Genome Res.">
        <title>Phylogeny-wide analysis of social amoeba genomes highlights ancient origins for complex intercellular communication.</title>
        <authorList>
            <person name="Heidel A.J."/>
            <person name="Lawal H.M."/>
            <person name="Felder M."/>
            <person name="Schilde C."/>
            <person name="Helps N.R."/>
            <person name="Tunggal B."/>
            <person name="Rivero F."/>
            <person name="John U."/>
            <person name="Schleicher M."/>
            <person name="Eichinger L."/>
            <person name="Platzer M."/>
            <person name="Noegel A.A."/>
            <person name="Schaap P."/>
            <person name="Gloeckner G."/>
        </authorList>
    </citation>
    <scope>NUCLEOTIDE SEQUENCE [LARGE SCALE GENOMIC DNA]</scope>
    <source>
        <strain evidence="5">SH3</strain>
    </source>
</reference>
<dbReference type="OMA" id="ICCRLET"/>